<keyword evidence="3" id="KW-0496">Mitochondrion</keyword>
<dbReference type="AlphaFoldDB" id="A0A8H7SC16"/>
<comment type="function">
    <text evidence="3">Required for mitochondrial cytochrome c oxidase (COX) assembly and respiration.</text>
</comment>
<keyword evidence="3" id="KW-0472">Membrane</keyword>
<reference evidence="4 5" key="1">
    <citation type="submission" date="2020-12" db="EMBL/GenBank/DDBJ databases">
        <title>Metabolic potential, ecology and presence of endohyphal bacteria is reflected in genomic diversity of Mucoromycotina.</title>
        <authorList>
            <person name="Muszewska A."/>
            <person name="Okrasinska A."/>
            <person name="Steczkiewicz K."/>
            <person name="Drgas O."/>
            <person name="Orlowska M."/>
            <person name="Perlinska-Lenart U."/>
            <person name="Aleksandrzak-Piekarczyk T."/>
            <person name="Szatraj K."/>
            <person name="Zielenkiewicz U."/>
            <person name="Pilsyk S."/>
            <person name="Malc E."/>
            <person name="Mieczkowski P."/>
            <person name="Kruszewska J.S."/>
            <person name="Biernat P."/>
            <person name="Pawlowska J."/>
        </authorList>
    </citation>
    <scope>NUCLEOTIDE SEQUENCE [LARGE SCALE GENOMIC DNA]</scope>
    <source>
        <strain evidence="4 5">CBS 142.35</strain>
    </source>
</reference>
<keyword evidence="5" id="KW-1185">Reference proteome</keyword>
<comment type="subcellular location">
    <subcellularLocation>
        <location evidence="3">Mitochondrion inner membrane</location>
    </subcellularLocation>
</comment>
<dbReference type="OrthoDB" id="6224010at2759"/>
<keyword evidence="3" id="KW-0143">Chaperone</keyword>
<gene>
    <name evidence="4" type="ORF">INT45_005048</name>
</gene>
<name>A0A8H7SC16_9FUNG</name>
<sequence length="108" mass="12574">MGKTVQATMGNPMVDRNTSELHALTRLEEETCYNDLKAKALEYCKLPIKEFVECSKEHNITVMWTCRDKLKTMNNCLNARTTREELDKLKLIKLEAKRAAIKQQQQEQ</sequence>
<dbReference type="EMBL" id="JAEPRB010000015">
    <property type="protein sequence ID" value="KAG2226562.1"/>
    <property type="molecule type" value="Genomic_DNA"/>
</dbReference>
<keyword evidence="3" id="KW-0999">Mitochondrion inner membrane</keyword>
<evidence type="ECO:0000256" key="3">
    <source>
        <dbReference type="RuleBase" id="RU364104"/>
    </source>
</evidence>
<comment type="similarity">
    <text evidence="1 3">Belongs to the CMC family.</text>
</comment>
<evidence type="ECO:0000313" key="5">
    <source>
        <dbReference type="Proteomes" id="UP000646827"/>
    </source>
</evidence>
<dbReference type="InterPro" id="IPR013892">
    <property type="entry name" value="Cyt_c_biogenesis_Cmc1-like"/>
</dbReference>
<comment type="caution">
    <text evidence="4">The sequence shown here is derived from an EMBL/GenBank/DDBJ whole genome shotgun (WGS) entry which is preliminary data.</text>
</comment>
<evidence type="ECO:0000256" key="2">
    <source>
        <dbReference type="ARBA" id="ARBA00023157"/>
    </source>
</evidence>
<protein>
    <recommendedName>
        <fullName evidence="3">COX assembly mitochondrial protein</fullName>
    </recommendedName>
</protein>
<evidence type="ECO:0000313" key="4">
    <source>
        <dbReference type="EMBL" id="KAG2226562.1"/>
    </source>
</evidence>
<accession>A0A8H7SC16</accession>
<organism evidence="4 5">
    <name type="scientific">Circinella minor</name>
    <dbReference type="NCBI Taxonomy" id="1195481"/>
    <lineage>
        <taxon>Eukaryota</taxon>
        <taxon>Fungi</taxon>
        <taxon>Fungi incertae sedis</taxon>
        <taxon>Mucoromycota</taxon>
        <taxon>Mucoromycotina</taxon>
        <taxon>Mucoromycetes</taxon>
        <taxon>Mucorales</taxon>
        <taxon>Lichtheimiaceae</taxon>
        <taxon>Circinella</taxon>
    </lineage>
</organism>
<evidence type="ECO:0000256" key="1">
    <source>
        <dbReference type="ARBA" id="ARBA00007347"/>
    </source>
</evidence>
<dbReference type="GO" id="GO:0005743">
    <property type="term" value="C:mitochondrial inner membrane"/>
    <property type="evidence" value="ECO:0007669"/>
    <property type="project" value="UniProtKB-SubCell"/>
</dbReference>
<dbReference type="Pfam" id="PF08583">
    <property type="entry name" value="Cmc1"/>
    <property type="match status" value="1"/>
</dbReference>
<proteinExistence type="inferred from homology"/>
<dbReference type="Proteomes" id="UP000646827">
    <property type="component" value="Unassembled WGS sequence"/>
</dbReference>
<keyword evidence="2" id="KW-1015">Disulfide bond</keyword>